<feature type="compositionally biased region" description="Low complexity" evidence="1">
    <location>
        <begin position="40"/>
        <end position="51"/>
    </location>
</feature>
<feature type="compositionally biased region" description="Basic residues" evidence="1">
    <location>
        <begin position="88"/>
        <end position="98"/>
    </location>
</feature>
<evidence type="ECO:0000256" key="1">
    <source>
        <dbReference type="SAM" id="MobiDB-lite"/>
    </source>
</evidence>
<gene>
    <name evidence="2" type="ORF">AVDCRST_MAG41-3419</name>
</gene>
<feature type="compositionally biased region" description="Basic residues" evidence="1">
    <location>
        <begin position="52"/>
        <end position="61"/>
    </location>
</feature>
<evidence type="ECO:0000313" key="2">
    <source>
        <dbReference type="EMBL" id="CAA9278433.1"/>
    </source>
</evidence>
<feature type="region of interest" description="Disordered" evidence="1">
    <location>
        <begin position="1"/>
        <end position="253"/>
    </location>
</feature>
<feature type="non-terminal residue" evidence="2">
    <location>
        <position position="253"/>
    </location>
</feature>
<accession>A0A6J4JGG7</accession>
<feature type="compositionally biased region" description="Basic residues" evidence="1">
    <location>
        <begin position="8"/>
        <end position="25"/>
    </location>
</feature>
<feature type="compositionally biased region" description="Basic and acidic residues" evidence="1">
    <location>
        <begin position="99"/>
        <end position="115"/>
    </location>
</feature>
<dbReference type="EMBL" id="CADCTP010000309">
    <property type="protein sequence ID" value="CAA9278433.1"/>
    <property type="molecule type" value="Genomic_DNA"/>
</dbReference>
<feature type="non-terminal residue" evidence="2">
    <location>
        <position position="1"/>
    </location>
</feature>
<feature type="compositionally biased region" description="Basic and acidic residues" evidence="1">
    <location>
        <begin position="133"/>
        <end position="162"/>
    </location>
</feature>
<feature type="compositionally biased region" description="Basic and acidic residues" evidence="1">
    <location>
        <begin position="171"/>
        <end position="185"/>
    </location>
</feature>
<feature type="compositionally biased region" description="Basic residues" evidence="1">
    <location>
        <begin position="116"/>
        <end position="129"/>
    </location>
</feature>
<organism evidence="2">
    <name type="scientific">uncultured Mycobacteriales bacterium</name>
    <dbReference type="NCBI Taxonomy" id="581187"/>
    <lineage>
        <taxon>Bacteria</taxon>
        <taxon>Bacillati</taxon>
        <taxon>Actinomycetota</taxon>
        <taxon>Actinomycetes</taxon>
        <taxon>Mycobacteriales</taxon>
        <taxon>environmental samples</taxon>
    </lineage>
</organism>
<feature type="compositionally biased region" description="Low complexity" evidence="1">
    <location>
        <begin position="241"/>
        <end position="253"/>
    </location>
</feature>
<proteinExistence type="predicted"/>
<dbReference type="AlphaFoldDB" id="A0A6J4JGG7"/>
<protein>
    <submittedName>
        <fullName evidence="2">Transcriptional repressor of the fructose operon, DeoR family</fullName>
    </submittedName>
</protein>
<name>A0A6J4JGG7_9ACTN</name>
<sequence>VRGGAPAAHRRPRPHRRPDRRRPGRRGVLGDPGDDPPGPAGTRAARPGPAGARRRVRHRAGRLGDAAVHPVDPDGGGEAADREGGRRPDRRRGERLRRRGDDPPVRRRGAADRQPAHHRHRGPAHRPRAGRQPGRDGHPARRPDPRPHAGDRRLLDLPDARRPGHRPGLPQRERGHPPARHDDARPGGGGGQAPRRPLRPAADLRRRPHEVRRGQLLPVRRGAGLLGDRHRHRPVRRRGPPVRAARPAGPAGL</sequence>
<reference evidence="2" key="1">
    <citation type="submission" date="2020-02" db="EMBL/GenBank/DDBJ databases">
        <authorList>
            <person name="Meier V. D."/>
        </authorList>
    </citation>
    <scope>NUCLEOTIDE SEQUENCE</scope>
    <source>
        <strain evidence="2">AVDCRST_MAG41</strain>
    </source>
</reference>
<feature type="compositionally biased region" description="Basic residues" evidence="1">
    <location>
        <begin position="229"/>
        <end position="240"/>
    </location>
</feature>